<dbReference type="STRING" id="1678841.TBC1_11155"/>
<dbReference type="Proteomes" id="UP000053091">
    <property type="component" value="Unassembled WGS sequence"/>
</dbReference>
<dbReference type="EMBL" id="DF968182">
    <property type="protein sequence ID" value="GAP42027.1"/>
    <property type="molecule type" value="Genomic_DNA"/>
</dbReference>
<proteinExistence type="predicted"/>
<protein>
    <submittedName>
        <fullName evidence="1">Uncharacterized protein</fullName>
    </submittedName>
</protein>
<sequence length="59" mass="6844">MKILASLRPGSRFYYAPSLPFIEQWLDKTRFNVISHYDNPGQYGSSTIEKLSHEAIIKQ</sequence>
<accession>A0A0S7BTZ9</accession>
<gene>
    <name evidence="1" type="ORF">TBC1_11155</name>
</gene>
<reference evidence="1" key="1">
    <citation type="journal article" date="2015" name="Genome Announc.">
        <title>Draft Genome Sequence of Bacteroidales Strain TBC1, a Novel Isolate from a Methanogenic Wastewater Treatment System.</title>
        <authorList>
            <person name="Tourlousse D.M."/>
            <person name="Matsuura N."/>
            <person name="Sun L."/>
            <person name="Toyonaga M."/>
            <person name="Kuroda K."/>
            <person name="Ohashi A."/>
            <person name="Cruz R."/>
            <person name="Yamaguchi T."/>
            <person name="Sekiguchi Y."/>
        </authorList>
    </citation>
    <scope>NUCLEOTIDE SEQUENCE [LARGE SCALE GENOMIC DNA]</scope>
    <source>
        <strain evidence="1">TBC1</strain>
    </source>
</reference>
<dbReference type="AlphaFoldDB" id="A0A0S7BTZ9"/>
<keyword evidence="2" id="KW-1185">Reference proteome</keyword>
<organism evidence="1">
    <name type="scientific">Lentimicrobium saccharophilum</name>
    <dbReference type="NCBI Taxonomy" id="1678841"/>
    <lineage>
        <taxon>Bacteria</taxon>
        <taxon>Pseudomonadati</taxon>
        <taxon>Bacteroidota</taxon>
        <taxon>Bacteroidia</taxon>
        <taxon>Bacteroidales</taxon>
        <taxon>Lentimicrobiaceae</taxon>
        <taxon>Lentimicrobium</taxon>
    </lineage>
</organism>
<evidence type="ECO:0000313" key="2">
    <source>
        <dbReference type="Proteomes" id="UP000053091"/>
    </source>
</evidence>
<evidence type="ECO:0000313" key="1">
    <source>
        <dbReference type="EMBL" id="GAP42027.1"/>
    </source>
</evidence>
<name>A0A0S7BTZ9_9BACT</name>